<dbReference type="HOGENOM" id="CLU_030803_0_0_0"/>
<dbReference type="Proteomes" id="UP000002432">
    <property type="component" value="Chromosome"/>
</dbReference>
<accession>Q1ITU4</accession>
<feature type="chain" id="PRO_5004191317" description="N,N-dimethylformamidase beta subunit-like C-terminal domain-containing protein" evidence="2">
    <location>
        <begin position="26"/>
        <end position="509"/>
    </location>
</feature>
<dbReference type="KEGG" id="aba:Acid345_0701"/>
<feature type="signal peptide" evidence="2">
    <location>
        <begin position="1"/>
        <end position="25"/>
    </location>
</feature>
<reference evidence="4 5" key="1">
    <citation type="journal article" date="2009" name="Appl. Environ. Microbiol.">
        <title>Three genomes from the phylum Acidobacteria provide insight into the lifestyles of these microorganisms in soils.</title>
        <authorList>
            <person name="Ward N.L."/>
            <person name="Challacombe J.F."/>
            <person name="Janssen P.H."/>
            <person name="Henrissat B."/>
            <person name="Coutinho P.M."/>
            <person name="Wu M."/>
            <person name="Xie G."/>
            <person name="Haft D.H."/>
            <person name="Sait M."/>
            <person name="Badger J."/>
            <person name="Barabote R.D."/>
            <person name="Bradley B."/>
            <person name="Brettin T.S."/>
            <person name="Brinkac L.M."/>
            <person name="Bruce D."/>
            <person name="Creasy T."/>
            <person name="Daugherty S.C."/>
            <person name="Davidsen T.M."/>
            <person name="DeBoy R.T."/>
            <person name="Detter J.C."/>
            <person name="Dodson R.J."/>
            <person name="Durkin A.S."/>
            <person name="Ganapathy A."/>
            <person name="Gwinn-Giglio M."/>
            <person name="Han C.S."/>
            <person name="Khouri H."/>
            <person name="Kiss H."/>
            <person name="Kothari S.P."/>
            <person name="Madupu R."/>
            <person name="Nelson K.E."/>
            <person name="Nelson W.C."/>
            <person name="Paulsen I."/>
            <person name="Penn K."/>
            <person name="Ren Q."/>
            <person name="Rosovitz M.J."/>
            <person name="Selengut J.D."/>
            <person name="Shrivastava S."/>
            <person name="Sullivan S.A."/>
            <person name="Tapia R."/>
            <person name="Thompson L.S."/>
            <person name="Watkins K.L."/>
            <person name="Yang Q."/>
            <person name="Yu C."/>
            <person name="Zafar N."/>
            <person name="Zhou L."/>
            <person name="Kuske C.R."/>
        </authorList>
    </citation>
    <scope>NUCLEOTIDE SEQUENCE [LARGE SCALE GENOMIC DNA]</scope>
    <source>
        <strain evidence="4 5">Ellin345</strain>
    </source>
</reference>
<sequence>MGRLRGRANRARFFLLSLAMVLLCAALQGCGSSGGSGGGGNGGGGGGGGTPPPTVFEENQKTGTTDWQITKAAIHQIEGYASAPSVARGGTINFLISTTSSSYTLQVFRMGWYGGKGGRSVLDPVTLTGTEQTQPTMDPTTGLVECNWTSSYTLQTGGEWASGAYLAKATTTDTNLQTYIVFVVTDPTTHSDLLYNIPFFTYEAYNAWGGKSLYDFNSTDTVAAVKVSLNRPFIGIVEPGDGDLLLHDLDMIRFLEKHGWDMTYTTDVELNAGTIKFGQYKAFITGGHPEYWTKEMRDHITAARDGGTNLGFFTGNEMFWQIRLQPSSVSSAANQTVVCYRSAATDPDASSSTTESLTTVRWRDEPVSNPEQRVLGAMYNGSLYTPADLVVSDASSWVFANTGLENGSHVPLVVDGEMDSDLGFGPANLNIVAQSPAVVIALGVLYNRNADMTWYQASSGAIVFEASSMRWSWGLEPFVSYHARPAATSAAMQQITTNVLEKFGAMPKS</sequence>
<feature type="region of interest" description="Disordered" evidence="1">
    <location>
        <begin position="38"/>
        <end position="59"/>
    </location>
</feature>
<evidence type="ECO:0000256" key="2">
    <source>
        <dbReference type="SAM" id="SignalP"/>
    </source>
</evidence>
<feature type="domain" description="N,N-dimethylformamidase beta subunit-like C-terminal" evidence="3">
    <location>
        <begin position="104"/>
        <end position="476"/>
    </location>
</feature>
<evidence type="ECO:0000256" key="1">
    <source>
        <dbReference type="SAM" id="MobiDB-lite"/>
    </source>
</evidence>
<dbReference type="EnsemblBacteria" id="ABF39706">
    <property type="protein sequence ID" value="ABF39706"/>
    <property type="gene ID" value="Acid345_0701"/>
</dbReference>
<dbReference type="eggNOG" id="COG3266">
    <property type="taxonomic scope" value="Bacteria"/>
</dbReference>
<dbReference type="InterPro" id="IPR046540">
    <property type="entry name" value="DMFA2_C"/>
</dbReference>
<evidence type="ECO:0000259" key="3">
    <source>
        <dbReference type="Pfam" id="PF20254"/>
    </source>
</evidence>
<dbReference type="STRING" id="204669.Acid345_0701"/>
<keyword evidence="5" id="KW-1185">Reference proteome</keyword>
<evidence type="ECO:0000313" key="4">
    <source>
        <dbReference type="EMBL" id="ABF39706.1"/>
    </source>
</evidence>
<protein>
    <recommendedName>
        <fullName evidence="3">N,N-dimethylformamidase beta subunit-like C-terminal domain-containing protein</fullName>
    </recommendedName>
</protein>
<proteinExistence type="predicted"/>
<gene>
    <name evidence="4" type="ordered locus">Acid345_0701</name>
</gene>
<dbReference type="PROSITE" id="PS51257">
    <property type="entry name" value="PROKAR_LIPOPROTEIN"/>
    <property type="match status" value="1"/>
</dbReference>
<dbReference type="EMBL" id="CP000360">
    <property type="protein sequence ID" value="ABF39706.1"/>
    <property type="molecule type" value="Genomic_DNA"/>
</dbReference>
<evidence type="ECO:0000313" key="5">
    <source>
        <dbReference type="Proteomes" id="UP000002432"/>
    </source>
</evidence>
<dbReference type="Pfam" id="PF20254">
    <property type="entry name" value="DMFA2_C"/>
    <property type="match status" value="1"/>
</dbReference>
<name>Q1ITU4_KORVE</name>
<organism evidence="4 5">
    <name type="scientific">Koribacter versatilis (strain Ellin345)</name>
    <dbReference type="NCBI Taxonomy" id="204669"/>
    <lineage>
        <taxon>Bacteria</taxon>
        <taxon>Pseudomonadati</taxon>
        <taxon>Acidobacteriota</taxon>
        <taxon>Terriglobia</taxon>
        <taxon>Terriglobales</taxon>
        <taxon>Candidatus Korobacteraceae</taxon>
        <taxon>Candidatus Korobacter</taxon>
    </lineage>
</organism>
<keyword evidence="2" id="KW-0732">Signal</keyword>
<feature type="compositionally biased region" description="Gly residues" evidence="1">
    <location>
        <begin position="38"/>
        <end position="49"/>
    </location>
</feature>
<dbReference type="AlphaFoldDB" id="Q1ITU4"/>